<name>A0A1A3NN87_MYCAS</name>
<comment type="caution">
    <text evidence="2">The sequence shown here is derived from an EMBL/GenBank/DDBJ whole genome shotgun (WGS) entry which is preliminary data.</text>
</comment>
<evidence type="ECO:0000313" key="2">
    <source>
        <dbReference type="EMBL" id="OBK22544.1"/>
    </source>
</evidence>
<evidence type="ECO:0000256" key="1">
    <source>
        <dbReference type="SAM" id="MobiDB-lite"/>
    </source>
</evidence>
<dbReference type="Proteomes" id="UP000093819">
    <property type="component" value="Unassembled WGS sequence"/>
</dbReference>
<proteinExistence type="predicted"/>
<gene>
    <name evidence="2" type="ORF">A5635_21755</name>
</gene>
<accession>A0A1A3NN87</accession>
<dbReference type="RefSeq" id="WP_065035544.1">
    <property type="nucleotide sequence ID" value="NZ_LZLR01000093.1"/>
</dbReference>
<sequence>MTAPTDGRPCVCDDRLAGYTTTVEVSTDGVNWTGAPSMSGRRPLHEHAEFEPYACADCNCERFWPAGTTPEPPETPPHSNGDEQTGGSEGYRPHLVIPAQLDFAAERVQTAAQWLDQITTSTTANLAAANEPLAVCALADLIEQNWPDGLDPFDVLAIAIRRLAATPGDSSARRFVDTIRRKVQR</sequence>
<organism evidence="2 3">
    <name type="scientific">Mycobacterium asiaticum</name>
    <dbReference type="NCBI Taxonomy" id="1790"/>
    <lineage>
        <taxon>Bacteria</taxon>
        <taxon>Bacillati</taxon>
        <taxon>Actinomycetota</taxon>
        <taxon>Actinomycetes</taxon>
        <taxon>Mycobacteriales</taxon>
        <taxon>Mycobacteriaceae</taxon>
        <taxon>Mycobacterium</taxon>
    </lineage>
</organism>
<reference evidence="2 3" key="1">
    <citation type="submission" date="2016-06" db="EMBL/GenBank/DDBJ databases">
        <authorList>
            <person name="Kjaerup R.B."/>
            <person name="Dalgaard T.S."/>
            <person name="Juul-Madsen H.R."/>
        </authorList>
    </citation>
    <scope>NUCLEOTIDE SEQUENCE [LARGE SCALE GENOMIC DNA]</scope>
    <source>
        <strain evidence="2 3">1245335.1</strain>
    </source>
</reference>
<dbReference type="OrthoDB" id="4753669at2"/>
<dbReference type="EMBL" id="LZLR01000093">
    <property type="protein sequence ID" value="OBK22544.1"/>
    <property type="molecule type" value="Genomic_DNA"/>
</dbReference>
<protein>
    <submittedName>
        <fullName evidence="2">Uncharacterized protein</fullName>
    </submittedName>
</protein>
<dbReference type="AlphaFoldDB" id="A0A1A3NN87"/>
<feature type="region of interest" description="Disordered" evidence="1">
    <location>
        <begin position="66"/>
        <end position="91"/>
    </location>
</feature>
<evidence type="ECO:0000313" key="3">
    <source>
        <dbReference type="Proteomes" id="UP000093819"/>
    </source>
</evidence>